<evidence type="ECO:0000256" key="2">
    <source>
        <dbReference type="ARBA" id="ARBA00022801"/>
    </source>
</evidence>
<evidence type="ECO:0000256" key="3">
    <source>
        <dbReference type="ARBA" id="ARBA00023004"/>
    </source>
</evidence>
<keyword evidence="1" id="KW-0479">Metal-binding</keyword>
<comment type="caution">
    <text evidence="6">The sequence shown here is derived from an EMBL/GenBank/DDBJ whole genome shotgun (WGS) entry which is preliminary data.</text>
</comment>
<keyword evidence="3" id="KW-0408">Iron</keyword>
<dbReference type="GO" id="GO:0016787">
    <property type="term" value="F:hydrolase activity"/>
    <property type="evidence" value="ECO:0007669"/>
    <property type="project" value="UniProtKB-KW"/>
</dbReference>
<dbReference type="Proteomes" id="UP000182798">
    <property type="component" value="Unassembled WGS sequence"/>
</dbReference>
<dbReference type="InterPro" id="IPR050884">
    <property type="entry name" value="CNP_phosphodiesterase-III"/>
</dbReference>
<feature type="domain" description="Calcineurin-like phosphoesterase" evidence="5">
    <location>
        <begin position="3"/>
        <end position="185"/>
    </location>
</feature>
<dbReference type="PANTHER" id="PTHR42988:SF2">
    <property type="entry name" value="CYCLIC NUCLEOTIDE PHOSPHODIESTERASE CBUA0032-RELATED"/>
    <property type="match status" value="1"/>
</dbReference>
<gene>
    <name evidence="6" type="ORF">BGC33_08850</name>
</gene>
<dbReference type="InterPro" id="IPR004843">
    <property type="entry name" value="Calcineurin-like_PHP"/>
</dbReference>
<dbReference type="GO" id="GO:0046872">
    <property type="term" value="F:metal ion binding"/>
    <property type="evidence" value="ECO:0007669"/>
    <property type="project" value="UniProtKB-KW"/>
</dbReference>
<name>A0A1J5TSX2_9GAMM</name>
<organism evidence="6 7">
    <name type="scientific">Bathymodiolus thermophilus thioautotrophic gill symbiont</name>
    <dbReference type="NCBI Taxonomy" id="2360"/>
    <lineage>
        <taxon>Bacteria</taxon>
        <taxon>Pseudomonadati</taxon>
        <taxon>Pseudomonadota</taxon>
        <taxon>Gammaproteobacteria</taxon>
        <taxon>sulfur-oxidizing symbionts</taxon>
    </lineage>
</organism>
<evidence type="ECO:0000256" key="1">
    <source>
        <dbReference type="ARBA" id="ARBA00022723"/>
    </source>
</evidence>
<reference evidence="7" key="1">
    <citation type="submission" date="2016-09" db="EMBL/GenBank/DDBJ databases">
        <title>Genome Sequence of Bathymodiolus thermophilus sulfur-oxidizing gill endosymbiont.</title>
        <authorList>
            <person name="Ponnudurai R."/>
            <person name="Kleiner M."/>
            <person name="Sayavedra L."/>
            <person name="Thuermer A."/>
            <person name="Felbeck H."/>
            <person name="Schlueter R."/>
            <person name="Schweder T."/>
            <person name="Markert S."/>
        </authorList>
    </citation>
    <scope>NUCLEOTIDE SEQUENCE [LARGE SCALE GENOMIC DNA]</scope>
    <source>
        <strain evidence="7">BAT/CrabSpa'14</strain>
    </source>
</reference>
<evidence type="ECO:0000256" key="4">
    <source>
        <dbReference type="ARBA" id="ARBA00025742"/>
    </source>
</evidence>
<evidence type="ECO:0000313" key="7">
    <source>
        <dbReference type="Proteomes" id="UP000182798"/>
    </source>
</evidence>
<protein>
    <submittedName>
        <fullName evidence="6">3',5'-cyclic adenosine monophosphate phosphodiesterase CpdA</fullName>
    </submittedName>
</protein>
<dbReference type="AlphaFoldDB" id="A0A1J5TSX2"/>
<accession>A0A1J5TSX2</accession>
<dbReference type="EMBL" id="MIQH01000939">
    <property type="protein sequence ID" value="OIR23979.1"/>
    <property type="molecule type" value="Genomic_DNA"/>
</dbReference>
<dbReference type="PANTHER" id="PTHR42988">
    <property type="entry name" value="PHOSPHOHYDROLASE"/>
    <property type="match status" value="1"/>
</dbReference>
<dbReference type="OrthoDB" id="9784378at2"/>
<sequence length="232" mass="25930">MKHFIQISDCHIDDAEQSMGVNTHQNLAHIIDKIAPIQSDALLISGDLTHHGTLTSYKKLKELLAPVQSNIFVLAGNHDNPHNLAAVFSACLFNTLSMGVWDIISVDSVQAKKTSGYLTKDVLLELDQQLANSQAKYILVVLHHPIVPMCSTWDDTLSLENPQDLFTVLDKHLKIQAVLFGHAHEAAEFERNGLKIIACPSTAVQFTDEKRIGFNHYTLNNNGHLEYKTQWI</sequence>
<dbReference type="SUPFAM" id="SSF56300">
    <property type="entry name" value="Metallo-dependent phosphatases"/>
    <property type="match status" value="1"/>
</dbReference>
<proteinExistence type="inferred from homology"/>
<evidence type="ECO:0000259" key="5">
    <source>
        <dbReference type="Pfam" id="PF00149"/>
    </source>
</evidence>
<evidence type="ECO:0000313" key="6">
    <source>
        <dbReference type="EMBL" id="OIR23979.1"/>
    </source>
</evidence>
<dbReference type="Gene3D" id="3.60.21.10">
    <property type="match status" value="1"/>
</dbReference>
<dbReference type="RefSeq" id="WP_071565114.1">
    <property type="nucleotide sequence ID" value="NZ_MIQH01000939.1"/>
</dbReference>
<dbReference type="InterPro" id="IPR029052">
    <property type="entry name" value="Metallo-depent_PP-like"/>
</dbReference>
<comment type="similarity">
    <text evidence="4">Belongs to the cyclic nucleotide phosphodiesterase class-III family.</text>
</comment>
<dbReference type="Pfam" id="PF00149">
    <property type="entry name" value="Metallophos"/>
    <property type="match status" value="1"/>
</dbReference>
<keyword evidence="2" id="KW-0378">Hydrolase</keyword>